<dbReference type="EMBL" id="BAABAQ010000020">
    <property type="protein sequence ID" value="GAA4209211.1"/>
    <property type="molecule type" value="Genomic_DNA"/>
</dbReference>
<evidence type="ECO:0000313" key="1">
    <source>
        <dbReference type="EMBL" id="GAA4209211.1"/>
    </source>
</evidence>
<keyword evidence="2" id="KW-1185">Reference proteome</keyword>
<dbReference type="Proteomes" id="UP001501251">
    <property type="component" value="Unassembled WGS sequence"/>
</dbReference>
<organism evidence="1 2">
    <name type="scientific">Streptosporangium oxazolinicum</name>
    <dbReference type="NCBI Taxonomy" id="909287"/>
    <lineage>
        <taxon>Bacteria</taxon>
        <taxon>Bacillati</taxon>
        <taxon>Actinomycetota</taxon>
        <taxon>Actinomycetes</taxon>
        <taxon>Streptosporangiales</taxon>
        <taxon>Streptosporangiaceae</taxon>
        <taxon>Streptosporangium</taxon>
    </lineage>
</organism>
<name>A0ABP8BKJ0_9ACTN</name>
<reference evidence="2" key="1">
    <citation type="journal article" date="2019" name="Int. J. Syst. Evol. Microbiol.">
        <title>The Global Catalogue of Microorganisms (GCM) 10K type strain sequencing project: providing services to taxonomists for standard genome sequencing and annotation.</title>
        <authorList>
            <consortium name="The Broad Institute Genomics Platform"/>
            <consortium name="The Broad Institute Genome Sequencing Center for Infectious Disease"/>
            <person name="Wu L."/>
            <person name="Ma J."/>
        </authorList>
    </citation>
    <scope>NUCLEOTIDE SEQUENCE [LARGE SCALE GENOMIC DNA]</scope>
    <source>
        <strain evidence="2">JCM 17388</strain>
    </source>
</reference>
<evidence type="ECO:0000313" key="2">
    <source>
        <dbReference type="Proteomes" id="UP001501251"/>
    </source>
</evidence>
<sequence>MATADELERRPPGMARIKAAHQIVVDEAPKVSEASEKLREAAWVLHHRHEWSKSRAASGTGMALTSVFPPPKFVEPSKEDILKKLPDWDEIIARATIALEARNYRNAKAEGGKARDIRRRDIAALYQGHLDGKLWEMADIGTEAELDTTVVKADLKALKVAIRPGQKRKAAVLGGPPAPIGDIARLAKVSPLYLRQQVGYWSAPERTPGKHAFPGDAAVGDGLFDPDMVLAWLKKLPTVASAPAGLTLRAFSGRIGENEETVKSAIAKAADRGTLPSGAVLPDGSVNEAVTTSWWQQRSAAKAEAASPEPGGPVLVLMQDVAADLEVPVHTFRYQVRKATTAGTLPPAVRPDGKKFDLPAARAWWATLGV</sequence>
<accession>A0ABP8BKJ0</accession>
<dbReference type="RefSeq" id="WP_344923114.1">
    <property type="nucleotide sequence ID" value="NZ_BAABAQ010000020.1"/>
</dbReference>
<gene>
    <name evidence="1" type="ORF">GCM10022252_75390</name>
</gene>
<protein>
    <submittedName>
        <fullName evidence="1">Uncharacterized protein</fullName>
    </submittedName>
</protein>
<proteinExistence type="predicted"/>
<comment type="caution">
    <text evidence="1">The sequence shown here is derived from an EMBL/GenBank/DDBJ whole genome shotgun (WGS) entry which is preliminary data.</text>
</comment>